<name>A0ABD0SDA5_LOXSC</name>
<organism evidence="1 2">
    <name type="scientific">Loxostege sticticalis</name>
    <name type="common">Beet webworm moth</name>
    <dbReference type="NCBI Taxonomy" id="481309"/>
    <lineage>
        <taxon>Eukaryota</taxon>
        <taxon>Metazoa</taxon>
        <taxon>Ecdysozoa</taxon>
        <taxon>Arthropoda</taxon>
        <taxon>Hexapoda</taxon>
        <taxon>Insecta</taxon>
        <taxon>Pterygota</taxon>
        <taxon>Neoptera</taxon>
        <taxon>Endopterygota</taxon>
        <taxon>Lepidoptera</taxon>
        <taxon>Glossata</taxon>
        <taxon>Ditrysia</taxon>
        <taxon>Pyraloidea</taxon>
        <taxon>Crambidae</taxon>
        <taxon>Pyraustinae</taxon>
        <taxon>Loxostege</taxon>
    </lineage>
</organism>
<dbReference type="Proteomes" id="UP001549921">
    <property type="component" value="Unassembled WGS sequence"/>
</dbReference>
<dbReference type="AlphaFoldDB" id="A0ABD0SDA5"/>
<reference evidence="1 2" key="1">
    <citation type="submission" date="2024-06" db="EMBL/GenBank/DDBJ databases">
        <title>A chromosome-level genome assembly of beet webworm, Loxostege sticticalis.</title>
        <authorList>
            <person name="Zhang Y."/>
        </authorList>
    </citation>
    <scope>NUCLEOTIDE SEQUENCE [LARGE SCALE GENOMIC DNA]</scope>
    <source>
        <strain evidence="1">AQ028</strain>
        <tissue evidence="1">Male pupae</tissue>
    </source>
</reference>
<evidence type="ECO:0008006" key="3">
    <source>
        <dbReference type="Google" id="ProtNLM"/>
    </source>
</evidence>
<comment type="caution">
    <text evidence="1">The sequence shown here is derived from an EMBL/GenBank/DDBJ whole genome shotgun (WGS) entry which is preliminary data.</text>
</comment>
<proteinExistence type="predicted"/>
<sequence>MPRKRVRKTERGQCDLWRYEKGYEKVKQVNRMSLLRYIRKRDEGSSENKETSTTGVSMGYIAHNKVFSGEQEQQLTKYLIRCADIYFGFSPKEVRKLAFELTTKYNLKKDLNPALSSVRVAQATSLARATSFNKTNVEAFFDNLKTVMDRHTYEPQDIYNVDETGVTTVQKPDRVIARRRIRQVGALTSVERGKLVTIAFAVNALGNAIPPFFVRDCPVGSEGASNPSGWMEDASFLVFLKHFKKYSNDRSVFEPLKKAVNSACDAWVRNHAGKTMSIYDIPGIIKTAMPIAVTQANIQAGFSKTGIYPYNRDIFQEIDFAPSFVTDRPNPDIEVNKIAQIQKSCCI</sequence>
<evidence type="ECO:0000313" key="1">
    <source>
        <dbReference type="EMBL" id="KAL0812034.1"/>
    </source>
</evidence>
<evidence type="ECO:0000313" key="2">
    <source>
        <dbReference type="Proteomes" id="UP001549921"/>
    </source>
</evidence>
<dbReference type="EMBL" id="JBEDNZ010000023">
    <property type="protein sequence ID" value="KAL0812034.1"/>
    <property type="molecule type" value="Genomic_DNA"/>
</dbReference>
<accession>A0ABD0SDA5</accession>
<gene>
    <name evidence="1" type="ORF">ABMA28_009428</name>
</gene>
<protein>
    <recommendedName>
        <fullName evidence="3">Transposase</fullName>
    </recommendedName>
</protein>